<feature type="compositionally biased region" description="Pro residues" evidence="1">
    <location>
        <begin position="64"/>
        <end position="73"/>
    </location>
</feature>
<dbReference type="EnsemblPlants" id="OGLUM02G36060.1">
    <property type="protein sequence ID" value="OGLUM02G36060.1"/>
    <property type="gene ID" value="OGLUM02G36060"/>
</dbReference>
<evidence type="ECO:0000313" key="3">
    <source>
        <dbReference type="Proteomes" id="UP000026961"/>
    </source>
</evidence>
<reference evidence="2" key="2">
    <citation type="submission" date="2018-05" db="EMBL/GenBank/DDBJ databases">
        <title>OgluRS3 (Oryza glumaepatula Reference Sequence Version 3).</title>
        <authorList>
            <person name="Zhang J."/>
            <person name="Kudrna D."/>
            <person name="Lee S."/>
            <person name="Talag J."/>
            <person name="Welchert J."/>
            <person name="Wing R.A."/>
        </authorList>
    </citation>
    <scope>NUCLEOTIDE SEQUENCE [LARGE SCALE GENOMIC DNA]</scope>
</reference>
<organism evidence="2">
    <name type="scientific">Oryza glumipatula</name>
    <dbReference type="NCBI Taxonomy" id="40148"/>
    <lineage>
        <taxon>Eukaryota</taxon>
        <taxon>Viridiplantae</taxon>
        <taxon>Streptophyta</taxon>
        <taxon>Embryophyta</taxon>
        <taxon>Tracheophyta</taxon>
        <taxon>Spermatophyta</taxon>
        <taxon>Magnoliopsida</taxon>
        <taxon>Liliopsida</taxon>
        <taxon>Poales</taxon>
        <taxon>Poaceae</taxon>
        <taxon>BOP clade</taxon>
        <taxon>Oryzoideae</taxon>
        <taxon>Oryzeae</taxon>
        <taxon>Oryzinae</taxon>
        <taxon>Oryza</taxon>
    </lineage>
</organism>
<dbReference type="AlphaFoldDB" id="A0A0D9YZA3"/>
<feature type="region of interest" description="Disordered" evidence="1">
    <location>
        <begin position="1"/>
        <end position="74"/>
    </location>
</feature>
<dbReference type="Gramene" id="OGLUM02G36060.1">
    <property type="protein sequence ID" value="OGLUM02G36060.1"/>
    <property type="gene ID" value="OGLUM02G36060"/>
</dbReference>
<feature type="compositionally biased region" description="Pro residues" evidence="1">
    <location>
        <begin position="23"/>
        <end position="42"/>
    </location>
</feature>
<proteinExistence type="predicted"/>
<reference evidence="2" key="1">
    <citation type="submission" date="2015-04" db="UniProtKB">
        <authorList>
            <consortium name="EnsemblPlants"/>
        </authorList>
    </citation>
    <scope>IDENTIFICATION</scope>
</reference>
<dbReference type="Proteomes" id="UP000026961">
    <property type="component" value="Chromosome 2"/>
</dbReference>
<sequence>MKKYLAHQSITLLRPREPNSTHPFPPLYSPPLLPPLHSPPTLPCAIADARRGEPTGSSSRAPPNSLPPPPNPPAGARSLILLLLCSCRRRGRTPSLSLDWKE</sequence>
<evidence type="ECO:0000256" key="1">
    <source>
        <dbReference type="SAM" id="MobiDB-lite"/>
    </source>
</evidence>
<name>A0A0D9YZA3_9ORYZ</name>
<protein>
    <submittedName>
        <fullName evidence="2">Uncharacterized protein</fullName>
    </submittedName>
</protein>
<accession>A0A0D9YZA3</accession>
<keyword evidence="3" id="KW-1185">Reference proteome</keyword>
<evidence type="ECO:0000313" key="2">
    <source>
        <dbReference type="EnsemblPlants" id="OGLUM02G36060.1"/>
    </source>
</evidence>
<dbReference type="HOGENOM" id="CLU_2281823_0_0_1"/>